<dbReference type="Gene3D" id="3.30.420.150">
    <property type="entry name" value="Exopolyphosphatase. Domain 2"/>
    <property type="match status" value="1"/>
</dbReference>
<keyword evidence="2 5" id="KW-0378">Hydrolase</keyword>
<dbReference type="PANTHER" id="PTHR11782">
    <property type="entry name" value="ADENOSINE/GUANOSINE DIPHOSPHATASE"/>
    <property type="match status" value="1"/>
</dbReference>
<feature type="transmembrane region" description="Helical" evidence="7">
    <location>
        <begin position="525"/>
        <end position="541"/>
    </location>
</feature>
<keyword evidence="7" id="KW-0812">Transmembrane</keyword>
<proteinExistence type="inferred from homology"/>
<dbReference type="InterPro" id="IPR000407">
    <property type="entry name" value="GDA1_CD39_NTPase"/>
</dbReference>
<dbReference type="PANTHER" id="PTHR11782:SF121">
    <property type="entry name" value="NUCLEOSIDE-DIPHOSPHATASE MIG-23"/>
    <property type="match status" value="1"/>
</dbReference>
<comment type="caution">
    <text evidence="8">The sequence shown here is derived from an EMBL/GenBank/DDBJ whole genome shotgun (WGS) entry which is preliminary data.</text>
</comment>
<protein>
    <recommendedName>
        <fullName evidence="10">Golgi apyrase</fullName>
    </recommendedName>
</protein>
<feature type="region of interest" description="Disordered" evidence="6">
    <location>
        <begin position="698"/>
        <end position="723"/>
    </location>
</feature>
<evidence type="ECO:0000256" key="1">
    <source>
        <dbReference type="ARBA" id="ARBA00009283"/>
    </source>
</evidence>
<dbReference type="GO" id="GO:0016020">
    <property type="term" value="C:membrane"/>
    <property type="evidence" value="ECO:0007669"/>
    <property type="project" value="TreeGrafter"/>
</dbReference>
<evidence type="ECO:0000256" key="2">
    <source>
        <dbReference type="ARBA" id="ARBA00022801"/>
    </source>
</evidence>
<dbReference type="AlphaFoldDB" id="A0A9N9KXT9"/>
<evidence type="ECO:0000256" key="4">
    <source>
        <dbReference type="PIRSR" id="PIRSR600407-2"/>
    </source>
</evidence>
<feature type="compositionally biased region" description="Basic residues" evidence="6">
    <location>
        <begin position="558"/>
        <end position="571"/>
    </location>
</feature>
<dbReference type="OrthoDB" id="6372431at2759"/>
<dbReference type="Proteomes" id="UP000696280">
    <property type="component" value="Unassembled WGS sequence"/>
</dbReference>
<feature type="region of interest" description="Disordered" evidence="6">
    <location>
        <begin position="558"/>
        <end position="578"/>
    </location>
</feature>
<keyword evidence="4" id="KW-0547">Nucleotide-binding</keyword>
<dbReference type="GO" id="GO:0005524">
    <property type="term" value="F:ATP binding"/>
    <property type="evidence" value="ECO:0007669"/>
    <property type="project" value="UniProtKB-KW"/>
</dbReference>
<dbReference type="GO" id="GO:0045134">
    <property type="term" value="F:UDP phosphatase activity"/>
    <property type="evidence" value="ECO:0007669"/>
    <property type="project" value="TreeGrafter"/>
</dbReference>
<dbReference type="Gene3D" id="3.30.420.40">
    <property type="match status" value="1"/>
</dbReference>
<evidence type="ECO:0000256" key="6">
    <source>
        <dbReference type="SAM" id="MobiDB-lite"/>
    </source>
</evidence>
<reference evidence="8" key="1">
    <citation type="submission" date="2021-07" db="EMBL/GenBank/DDBJ databases">
        <authorList>
            <person name="Durling M."/>
        </authorList>
    </citation>
    <scope>NUCLEOTIDE SEQUENCE</scope>
</reference>
<gene>
    <name evidence="8" type="ORF">HYFRA_00004693</name>
</gene>
<dbReference type="Pfam" id="PF01150">
    <property type="entry name" value="GDA1_CD39"/>
    <property type="match status" value="1"/>
</dbReference>
<dbReference type="EMBL" id="CAJVRL010000057">
    <property type="protein sequence ID" value="CAG8954768.1"/>
    <property type="molecule type" value="Genomic_DNA"/>
</dbReference>
<sequence>MGKWRWGVILDAGSSGTRVHVYKWLNHAKALHEAKPAELKSLPQIETKKRYTKKIKPGVSTFGDHPQDVGPDHLQQLLDHALDIVPADQVKDTPIFLMATAGVRLLEPMKQTALLSEICSYAKANSDFSLPDCDLHIQVIPGETEGLYGWIAANYLLGGFDAPDKHVHGKGHHTYGFLDMGGASAQIAFAPNSTEAEKHANDLKLLRMRTLNGESTEYKVFTTTWLGFGVNQARERYVEQLMDAQFTKSPHETPDPCLPAGLITTLDGKPVPDNHGKEPLLVGTGNFVECTARTYPLLDKDAPCADQPCLLHGQHVPAIDFDVNHFVGVSEYWHTTHEVFEMAHKDKAYNFVQYQKLVKDFCATEWDDLKSEVAEKKWGKKVNEKTAQELCFKAAWLISVLHDGIGVPRLELDKGASGKGFNKTKEIASHAKDKTFLDPFQAVDKVKGMEVSWTLGKMVLYAAGQIPPATPQALAVGFGSNEAGIPTDFQEAGSNSKPMPFVDEDDNWSEVAEDLAEKAHRSTPTFLFIMIFLLFIGYFFRKRERRLRLYRKVESTIRRNRGPGSPKRKGSRGFFGTGKLFGGRSSANYERVLEDGDGANEFELGDLESDDNEHSDSSGSEGSRVGRASGLATPRLNVTHFESVGATSYFDSAPKTSGGQGIGLGLNGGSALPNAMDRSGLVVRTESRERLVPTLQMLGAGRRSRAASPTRKPSPLMTPLEEV</sequence>
<evidence type="ECO:0000256" key="3">
    <source>
        <dbReference type="PIRSR" id="PIRSR600407-1"/>
    </source>
</evidence>
<evidence type="ECO:0000313" key="9">
    <source>
        <dbReference type="Proteomes" id="UP000696280"/>
    </source>
</evidence>
<feature type="binding site" evidence="4">
    <location>
        <begin position="182"/>
        <end position="186"/>
    </location>
    <ligand>
        <name>ATP</name>
        <dbReference type="ChEBI" id="CHEBI:30616"/>
    </ligand>
</feature>
<dbReference type="PROSITE" id="PS01238">
    <property type="entry name" value="GDA1_CD39_NTPASE"/>
    <property type="match status" value="1"/>
</dbReference>
<feature type="active site" description="Proton acceptor" evidence="3">
    <location>
        <position position="145"/>
    </location>
</feature>
<dbReference type="GO" id="GO:0046036">
    <property type="term" value="P:CTP metabolic process"/>
    <property type="evidence" value="ECO:0007669"/>
    <property type="project" value="TreeGrafter"/>
</dbReference>
<accession>A0A9N9KXT9</accession>
<keyword evidence="4" id="KW-0067">ATP-binding</keyword>
<keyword evidence="7" id="KW-0472">Membrane</keyword>
<feature type="compositionally biased region" description="Acidic residues" evidence="6">
    <location>
        <begin position="600"/>
        <end position="613"/>
    </location>
</feature>
<dbReference type="GO" id="GO:0004382">
    <property type="term" value="F:GDP phosphatase activity"/>
    <property type="evidence" value="ECO:0007669"/>
    <property type="project" value="TreeGrafter"/>
</dbReference>
<evidence type="ECO:0008006" key="10">
    <source>
        <dbReference type="Google" id="ProtNLM"/>
    </source>
</evidence>
<evidence type="ECO:0000256" key="5">
    <source>
        <dbReference type="RuleBase" id="RU003833"/>
    </source>
</evidence>
<evidence type="ECO:0000256" key="7">
    <source>
        <dbReference type="SAM" id="Phobius"/>
    </source>
</evidence>
<dbReference type="GO" id="GO:0017111">
    <property type="term" value="F:ribonucleoside triphosphate phosphatase activity"/>
    <property type="evidence" value="ECO:0007669"/>
    <property type="project" value="TreeGrafter"/>
</dbReference>
<organism evidence="8 9">
    <name type="scientific">Hymenoscyphus fraxineus</name>
    <dbReference type="NCBI Taxonomy" id="746836"/>
    <lineage>
        <taxon>Eukaryota</taxon>
        <taxon>Fungi</taxon>
        <taxon>Dikarya</taxon>
        <taxon>Ascomycota</taxon>
        <taxon>Pezizomycotina</taxon>
        <taxon>Leotiomycetes</taxon>
        <taxon>Helotiales</taxon>
        <taxon>Helotiaceae</taxon>
        <taxon>Hymenoscyphus</taxon>
    </lineage>
</organism>
<evidence type="ECO:0000313" key="8">
    <source>
        <dbReference type="EMBL" id="CAG8954768.1"/>
    </source>
</evidence>
<name>A0A9N9KXT9_9HELO</name>
<keyword evidence="9" id="KW-1185">Reference proteome</keyword>
<dbReference type="CDD" id="cd24039">
    <property type="entry name" value="ASKHA_NBD_YND1-like"/>
    <property type="match status" value="1"/>
</dbReference>
<dbReference type="GO" id="GO:0006256">
    <property type="term" value="P:UDP catabolic process"/>
    <property type="evidence" value="ECO:0007669"/>
    <property type="project" value="TreeGrafter"/>
</dbReference>
<dbReference type="GO" id="GO:0005794">
    <property type="term" value="C:Golgi apparatus"/>
    <property type="evidence" value="ECO:0007669"/>
    <property type="project" value="TreeGrafter"/>
</dbReference>
<keyword evidence="7" id="KW-1133">Transmembrane helix</keyword>
<comment type="similarity">
    <text evidence="1 5">Belongs to the GDA1/CD39 NTPase family.</text>
</comment>
<feature type="region of interest" description="Disordered" evidence="6">
    <location>
        <begin position="600"/>
        <end position="631"/>
    </location>
</feature>